<name>A0A914BYK3_9BILA</name>
<accession>A0A914BYK3</accession>
<dbReference type="Proteomes" id="UP000887540">
    <property type="component" value="Unplaced"/>
</dbReference>
<evidence type="ECO:0000313" key="2">
    <source>
        <dbReference type="WBParaSite" id="ACRNAN_Path_1300.g5094.t1"/>
    </source>
</evidence>
<keyword evidence="1" id="KW-1185">Reference proteome</keyword>
<sequence>MPSSMLASMIRHSSSMLNISLAACSLLSTSSWAVFIALRFFKVFYSLPYGRLMYTKKSTNLTFLNTALMHSDNSWSKFFHAY</sequence>
<organism evidence="1 2">
    <name type="scientific">Acrobeloides nanus</name>
    <dbReference type="NCBI Taxonomy" id="290746"/>
    <lineage>
        <taxon>Eukaryota</taxon>
        <taxon>Metazoa</taxon>
        <taxon>Ecdysozoa</taxon>
        <taxon>Nematoda</taxon>
        <taxon>Chromadorea</taxon>
        <taxon>Rhabditida</taxon>
        <taxon>Tylenchina</taxon>
        <taxon>Cephalobomorpha</taxon>
        <taxon>Cephaloboidea</taxon>
        <taxon>Cephalobidae</taxon>
        <taxon>Acrobeloides</taxon>
    </lineage>
</organism>
<evidence type="ECO:0000313" key="1">
    <source>
        <dbReference type="Proteomes" id="UP000887540"/>
    </source>
</evidence>
<protein>
    <submittedName>
        <fullName evidence="2">Secreted protein</fullName>
    </submittedName>
</protein>
<proteinExistence type="predicted"/>
<dbReference type="WBParaSite" id="ACRNAN_Path_1300.g5094.t1">
    <property type="protein sequence ID" value="ACRNAN_Path_1300.g5094.t1"/>
    <property type="gene ID" value="ACRNAN_Path_1300.g5094"/>
</dbReference>
<dbReference type="AlphaFoldDB" id="A0A914BYK3"/>
<reference evidence="2" key="1">
    <citation type="submission" date="2022-11" db="UniProtKB">
        <authorList>
            <consortium name="WormBaseParasite"/>
        </authorList>
    </citation>
    <scope>IDENTIFICATION</scope>
</reference>